<proteinExistence type="predicted"/>
<sequence length="163" mass="18946">MRYQITKSLNYYGTTEFLADCIIDLLTHCYCEFVNPRETTVDINDNFLEISGLESPKRDDKYCKKRKNYGYADWRNSKASLCLIFYNGTHCDKLIMPKDLTIYSSGKILEVNYKKDESIDEVMPCGHMTNLTVTSDKGTTVLVYHDRIGTNFKVKTEYREIKA</sequence>
<evidence type="ECO:0000313" key="1">
    <source>
        <dbReference type="Proteomes" id="UP000046392"/>
    </source>
</evidence>
<name>A0A0N5BZ67_STREA</name>
<protein>
    <submittedName>
        <fullName evidence="2">Transposase</fullName>
    </submittedName>
</protein>
<keyword evidence="1" id="KW-1185">Reference proteome</keyword>
<reference evidence="2" key="1">
    <citation type="submission" date="2017-02" db="UniProtKB">
        <authorList>
            <consortium name="WormBaseParasite"/>
        </authorList>
    </citation>
    <scope>IDENTIFICATION</scope>
</reference>
<dbReference type="AlphaFoldDB" id="A0A0N5BZ67"/>
<organism evidence="1 2">
    <name type="scientific">Strongyloides papillosus</name>
    <name type="common">Intestinal threadworm</name>
    <dbReference type="NCBI Taxonomy" id="174720"/>
    <lineage>
        <taxon>Eukaryota</taxon>
        <taxon>Metazoa</taxon>
        <taxon>Ecdysozoa</taxon>
        <taxon>Nematoda</taxon>
        <taxon>Chromadorea</taxon>
        <taxon>Rhabditida</taxon>
        <taxon>Tylenchina</taxon>
        <taxon>Panagrolaimomorpha</taxon>
        <taxon>Strongyloidoidea</taxon>
        <taxon>Strongyloididae</taxon>
        <taxon>Strongyloides</taxon>
    </lineage>
</organism>
<dbReference type="WBParaSite" id="SPAL_0001106150.1">
    <property type="protein sequence ID" value="SPAL_0001106150.1"/>
    <property type="gene ID" value="SPAL_0001106150"/>
</dbReference>
<dbReference type="Proteomes" id="UP000046392">
    <property type="component" value="Unplaced"/>
</dbReference>
<evidence type="ECO:0000313" key="2">
    <source>
        <dbReference type="WBParaSite" id="SPAL_0001106150.1"/>
    </source>
</evidence>
<accession>A0A0N5BZ67</accession>